<dbReference type="KEGG" id="wne:PIG85_01630"/>
<comment type="similarity">
    <text evidence="1">Belongs to the N-acylglucosamine 2-epimerase family.</text>
</comment>
<dbReference type="GO" id="GO:0005975">
    <property type="term" value="P:carbohydrate metabolic process"/>
    <property type="evidence" value="ECO:0007669"/>
    <property type="project" value="InterPro"/>
</dbReference>
<dbReference type="InterPro" id="IPR012341">
    <property type="entry name" value="6hp_glycosidase-like_sf"/>
</dbReference>
<reference evidence="3" key="1">
    <citation type="submission" date="2023-01" db="EMBL/GenBank/DDBJ databases">
        <title>Comparative Genomic Analysis of the Clinically-Derived Winkia Strain NY0527 Provides Evidence into the Taxonomic Reassignment of Winkia neuii and Characterizes Their Virulence Traits.</title>
        <authorList>
            <person name="Cai X."/>
            <person name="Peng Y."/>
            <person name="Li M."/>
            <person name="Qiu Y."/>
            <person name="Wang Y."/>
            <person name="Xu L."/>
            <person name="Hou Q."/>
        </authorList>
    </citation>
    <scope>NUCLEOTIDE SEQUENCE</scope>
    <source>
        <strain evidence="3">NY0527</strain>
    </source>
</reference>
<evidence type="ECO:0000256" key="2">
    <source>
        <dbReference type="ARBA" id="ARBA00023235"/>
    </source>
</evidence>
<dbReference type="Gene3D" id="1.50.10.10">
    <property type="match status" value="1"/>
</dbReference>
<sequence>MGVGVGWFNSIEHNRWLSQQMRDLLDFGKNSLVEGGFGSMDLEGKVDSEAQLPLFVTCRMVHVYSLGTLMGIPGCRRMVDHGVRALTEAFYDHDHGGWYDQIEPKLDQNGHGIAASKVKMAYSSAFVLLAASSAAVANRPGAQELLALAMRDQDKHWWDPEYQMVVDDRSLDFTSTSDYRGMNANMHTCEAYLACADATTQPKWLDRAMAILGRMRRNAQHNNWRIPEHYSPQWEPQLDYNQDNPADQFRPFGCTPGHGMEFAKLLVAARGALIRAGREVPEWMLETASELFMRARQDGWARNGKPGFVYTTDARGGVVIADRMHWVVCEAIGAAVALRRAELDGPGEPDRGLIEDYEHCYRTFIDYADEYLIAGDGKWNHQLGPDNQLATTIWPGRPDIYHAVQAMLAQRVPVSPAFAQALDQGLLDTPQSLGQEKGRPTRR</sequence>
<gene>
    <name evidence="3" type="ORF">PIG85_01630</name>
</gene>
<evidence type="ECO:0000256" key="1">
    <source>
        <dbReference type="ARBA" id="ARBA00008558"/>
    </source>
</evidence>
<dbReference type="SUPFAM" id="SSF48208">
    <property type="entry name" value="Six-hairpin glycosidases"/>
    <property type="match status" value="1"/>
</dbReference>
<protein>
    <submittedName>
        <fullName evidence="3">AGE family epimerase/isomerase</fullName>
    </submittedName>
</protein>
<dbReference type="PANTHER" id="PTHR15108">
    <property type="entry name" value="N-ACYLGLUCOSAMINE-2-EPIMERASE"/>
    <property type="match status" value="1"/>
</dbReference>
<dbReference type="Pfam" id="PF07221">
    <property type="entry name" value="GlcNAc_2-epim"/>
    <property type="match status" value="1"/>
</dbReference>
<name>A0AB38XPX5_9ACTO</name>
<dbReference type="EMBL" id="CP116394">
    <property type="protein sequence ID" value="WCE46372.1"/>
    <property type="molecule type" value="Genomic_DNA"/>
</dbReference>
<evidence type="ECO:0000313" key="3">
    <source>
        <dbReference type="EMBL" id="WCE46372.1"/>
    </source>
</evidence>
<evidence type="ECO:0000313" key="4">
    <source>
        <dbReference type="Proteomes" id="UP001211044"/>
    </source>
</evidence>
<keyword evidence="2" id="KW-0413">Isomerase</keyword>
<dbReference type="InterPro" id="IPR010819">
    <property type="entry name" value="AGE/CE"/>
</dbReference>
<organism evidence="3 4">
    <name type="scientific">Winkia neuii subsp. anitrata</name>
    <dbReference type="NCBI Taxonomy" id="29318"/>
    <lineage>
        <taxon>Bacteria</taxon>
        <taxon>Bacillati</taxon>
        <taxon>Actinomycetota</taxon>
        <taxon>Actinomycetes</taxon>
        <taxon>Actinomycetales</taxon>
        <taxon>Actinomycetaceae</taxon>
        <taxon>Winkia</taxon>
    </lineage>
</organism>
<dbReference type="InterPro" id="IPR008928">
    <property type="entry name" value="6-hairpin_glycosidase_sf"/>
</dbReference>
<dbReference type="GO" id="GO:0016853">
    <property type="term" value="F:isomerase activity"/>
    <property type="evidence" value="ECO:0007669"/>
    <property type="project" value="UniProtKB-KW"/>
</dbReference>
<proteinExistence type="inferred from homology"/>
<dbReference type="AlphaFoldDB" id="A0AB38XPX5"/>
<accession>A0AB38XPX5</accession>
<dbReference type="Proteomes" id="UP001211044">
    <property type="component" value="Chromosome"/>
</dbReference>